<reference evidence="2 3" key="1">
    <citation type="submission" date="2016-11" db="EMBL/GenBank/DDBJ databases">
        <authorList>
            <consortium name="Pathogen Informatics"/>
        </authorList>
    </citation>
    <scope>NUCLEOTIDE SEQUENCE [LARGE SCALE GENOMIC DNA]</scope>
    <source>
        <strain evidence="2 3">911</strain>
    </source>
</reference>
<proteinExistence type="predicted"/>
<dbReference type="AlphaFoldDB" id="A0A1U0V060"/>
<organism evidence="2 3">
    <name type="scientific">Mycobacteroides abscessus subsp. massiliense</name>
    <dbReference type="NCBI Taxonomy" id="1962118"/>
    <lineage>
        <taxon>Bacteria</taxon>
        <taxon>Bacillati</taxon>
        <taxon>Actinomycetota</taxon>
        <taxon>Actinomycetes</taxon>
        <taxon>Mycobacteriales</taxon>
        <taxon>Mycobacteriaceae</taxon>
        <taxon>Mycobacteroides</taxon>
        <taxon>Mycobacteroides abscessus</taxon>
    </lineage>
</organism>
<name>A0A1U0V060_9MYCO</name>
<accession>A0A1U0V060</accession>
<gene>
    <name evidence="2" type="ORF">SAMEA2259716_02332</name>
</gene>
<feature type="region of interest" description="Disordered" evidence="1">
    <location>
        <begin position="87"/>
        <end position="119"/>
    </location>
</feature>
<evidence type="ECO:0000256" key="1">
    <source>
        <dbReference type="SAM" id="MobiDB-lite"/>
    </source>
</evidence>
<dbReference type="EMBL" id="FVGW01000004">
    <property type="protein sequence ID" value="SKM02605.1"/>
    <property type="molecule type" value="Genomic_DNA"/>
</dbReference>
<protein>
    <submittedName>
        <fullName evidence="2">Uncharacterized protein</fullName>
    </submittedName>
</protein>
<feature type="compositionally biased region" description="Basic and acidic residues" evidence="1">
    <location>
        <begin position="96"/>
        <end position="119"/>
    </location>
</feature>
<sequence>MRTDSRGNDIQVALSDALGRVVQKNEITAALGLPAAAYSRKLAVRADFPNFEELTAIAKHFELVPAALHYDFGLIDDEAIEFLREHRSGHPTVTTRRKEVTKASRRERRLDTAKRKPPL</sequence>
<evidence type="ECO:0000313" key="2">
    <source>
        <dbReference type="EMBL" id="SKM02605.1"/>
    </source>
</evidence>
<dbReference type="Proteomes" id="UP000190074">
    <property type="component" value="Unassembled WGS sequence"/>
</dbReference>
<dbReference type="RefSeq" id="WP_052535301.1">
    <property type="nucleotide sequence ID" value="NZ_FVGW01000004.1"/>
</dbReference>
<evidence type="ECO:0000313" key="3">
    <source>
        <dbReference type="Proteomes" id="UP000190074"/>
    </source>
</evidence>